<name>B3PC39_CELJU</name>
<dbReference type="HOGENOM" id="CLU_3395734_0_0_6"/>
<protein>
    <submittedName>
        <fullName evidence="1">Uncharacterized protein</fullName>
    </submittedName>
</protein>
<evidence type="ECO:0000313" key="1">
    <source>
        <dbReference type="EMBL" id="ACE83592.1"/>
    </source>
</evidence>
<dbReference type="EMBL" id="CP000934">
    <property type="protein sequence ID" value="ACE83592.1"/>
    <property type="molecule type" value="Genomic_DNA"/>
</dbReference>
<proteinExistence type="predicted"/>
<evidence type="ECO:0000313" key="2">
    <source>
        <dbReference type="Proteomes" id="UP000001036"/>
    </source>
</evidence>
<accession>B3PC39</accession>
<sequence>MNAQGREIIAIGLTEQLYAPYHVTDNINATI</sequence>
<dbReference type="Proteomes" id="UP000001036">
    <property type="component" value="Chromosome"/>
</dbReference>
<dbReference type="AlphaFoldDB" id="B3PC39"/>
<organism evidence="1 2">
    <name type="scientific">Cellvibrio japonicus (strain Ueda107)</name>
    <name type="common">Pseudomonas fluorescens subsp. cellulosa</name>
    <dbReference type="NCBI Taxonomy" id="498211"/>
    <lineage>
        <taxon>Bacteria</taxon>
        <taxon>Pseudomonadati</taxon>
        <taxon>Pseudomonadota</taxon>
        <taxon>Gammaproteobacteria</taxon>
        <taxon>Cellvibrionales</taxon>
        <taxon>Cellvibrionaceae</taxon>
        <taxon>Cellvibrio</taxon>
    </lineage>
</organism>
<reference evidence="1 2" key="1">
    <citation type="journal article" date="2008" name="J. Bacteriol.">
        <title>Insights into plant cell wall degradation from the genome sequence of the soil bacterium Cellvibrio japonicus.</title>
        <authorList>
            <person name="Deboy R.T."/>
            <person name="Mongodin E.F."/>
            <person name="Fouts D.E."/>
            <person name="Tailford L.E."/>
            <person name="Khouri H."/>
            <person name="Emerson J.B."/>
            <person name="Mohamoud Y."/>
            <person name="Watkins K."/>
            <person name="Henrissat B."/>
            <person name="Gilbert H.J."/>
            <person name="Nelson K.E."/>
        </authorList>
    </citation>
    <scope>NUCLEOTIDE SEQUENCE [LARGE SCALE GENOMIC DNA]</scope>
    <source>
        <strain evidence="1 2">Ueda107</strain>
    </source>
</reference>
<dbReference type="STRING" id="498211.CJA_2852"/>
<keyword evidence="2" id="KW-1185">Reference proteome</keyword>
<dbReference type="KEGG" id="cja:CJA_2852"/>
<gene>
    <name evidence="1" type="ordered locus">CJA_2852</name>
</gene>